<sequence length="1927" mass="207193">MNKSCVRAPVMMATFVVALLALSLPALSGATQGTPAQASAAAATTSPKVLLSDGRWLEAGGTTATVVDVQGRRAVLATGLLTPREGHSLTALPDGRVLVLGGKDANGAVLSQAEAFDPTMGRFNALELTGLLPRAFHSAAVLGDGRVLITGGVDARGTPLLEAELWNPLSGQVERFNVRLQSARLKHLSSLLPSNAVLVWGGVSANGAALNGAEAYDVQTQRFVAVSDAQALAQLRTLDGAQAPAVQASTPASEASHVAVAQPLIVRFNKRMNVASLNSASVTLIGPEGAVPVRPVAVEQGVLLFVWPGKQLLPSSRYTLFINGAADNAGQRLALTAIGFDTESLGTGAVDGGKTSAEPTATTDKTSAAKALTAEDKVLAEMLADDEYFVPGEQQLKGDWFSGRAALARQSMPRRAEVREAIYGHQERLLKLLHGKPGQTGEGQSLGVYGESVVARPAAAGLLRLNWADTQALLKSERQAAATAPTGGATAVAGQLLKLNGKPLVKATLKLNGLSAQTDDNGEFYIANVPAGAGVLEIDGRSANTAQASYGVFHYRVQVQAGKVNALPFVVWMPKLDMKHAVEIESPLKKDRVLTHPRMPGVEVVLPAGSVIRDADGKIVTRVSLTPIPVDQAPFPMPYAGVPVYYTLQPGGAVIQGVDGKPRAATVRYPNYTRFGPGEQMRLFDYDPHAKGWYVYSDVQVSADGKSMASKQPLQVYQFAVHSVSSGGTKPDPDQDPRRCDGGNGNDGAGGGGWDKNASSNAGPPAEACGGDPVSLTTGRFTHMERDMMLPDVIPVDILRSYNSQDITGKTAPVRSFGFGTSHPYENFLVFRSDYGDITLVLHNGSKVVFTGTDTGTYNQIYTAASDTGEFRMATLQPVDGYFVLFYRDGRQWGFSKMNARLVWQDDANGNRLAIERPNTNSYASRITTPNGRWVDFTYGTDGRVATITDHTGRSFKYTYENNRLKTVEDPAKKTRTYVWSTIGGLLEEVWDPNGKRMVKNTYEVVSMPFLCTNGVPTKWQDYETGRVKHQVLADDTTFDYDYSTVVPGQDTCTWTSPLAPPSKVTVVTDRRGIKRKAEFDDKQFMVRNTAALGKAQEQVTNYETVDGLTKSITDARSRKTTFDHDEFGNVKTITRLAGTTDAITTSITWHPVFNKPKTVTDPNQITTTFDYDDKGNLLKVTDHLKHEVNFSYDAQGRPETVTNALKKKMTLGYDGADLASVLDPLDRKTQYLTDALGRTLTTISPMGHATYRDWDVMNRLVGVTDALGKTVSFDYDDNGKVLTHKDQKLNPTNYTYYPSGQVKTKEDALGKLQKDLYEGGLLKRRTDRNGQVSGVIYDDLGRVHIIGFGATEANPEAYKSTVTLTWDNGNRLVRIDDVVGGKTYTTKRAYDELDRLEQETTPQGEVNYTYDDGGRRETMQIKNGAPGSQVTRPLITYTWDKGNRLRQIEQAAGAPNGNSPQVIKIDYDDANQRTKTTLANGASVNYKWDDAGQLESIRYRKADDSLMGEIVYGYDDDGRRISATGNMARLNLPEVSVTDTQYDVNNRLKRWAGKDFSYDDNGNMLADGVNTFQWDERNQLASVSLGGSLVAKFQYDAQGRRAAKTINGVTTGFLYGGLSEDNMAQELLGDTNTAGVKSHLLSAGIDETLLREVSGQLHSVLADGNNNTVRLLDGTQAKVVDYSYEPYGRTTADAANANTQQYTGRENDDITTNGLYYYRNRYYMPGCMRFISEDPIGWASGQTNNYAYVDGDPVSMGDPYGLSAGSMGWCAFKGVAYGAAGAVAVGVIAVGVAAVGVPAATITTGLFAATVVGGFIAGGSMAWHYQQGNYDALAFDMGSVFGGFAAGAGSARVVTKGVNGVDSPPWSFKLDWSQRYNPNYPGGSVSKWWESGPNLGSATATTGVGGSGGGIIGNAVSKPSGGGGGC</sequence>
<feature type="transmembrane region" description="Helical" evidence="4">
    <location>
        <begin position="1805"/>
        <end position="1826"/>
    </location>
</feature>
<keyword evidence="4" id="KW-1133">Transmembrane helix</keyword>
<keyword evidence="10" id="KW-1185">Reference proteome</keyword>
<evidence type="ECO:0000256" key="4">
    <source>
        <dbReference type="SAM" id="Phobius"/>
    </source>
</evidence>
<dbReference type="InterPro" id="IPR037293">
    <property type="entry name" value="Gal_Oxidase_central_sf"/>
</dbReference>
<reference evidence="9 10" key="1">
    <citation type="submission" date="2024-04" db="EMBL/GenBank/DDBJ databases">
        <title>Novel species of the genus Ideonella isolated from streams.</title>
        <authorList>
            <person name="Lu H."/>
        </authorList>
    </citation>
    <scope>NUCLEOTIDE SEQUENCE [LARGE SCALE GENOMIC DNA]</scope>
    <source>
        <strain evidence="9 10">DXS29W</strain>
    </source>
</reference>
<dbReference type="PANTHER" id="PTHR32305">
    <property type="match status" value="1"/>
</dbReference>
<feature type="domain" description="SbsA Ig-like" evidence="6">
    <location>
        <begin position="242"/>
        <end position="340"/>
    </location>
</feature>
<dbReference type="SUPFAM" id="SSF50965">
    <property type="entry name" value="Galactose oxidase, central domain"/>
    <property type="match status" value="1"/>
</dbReference>
<dbReference type="InterPro" id="IPR056823">
    <property type="entry name" value="TEN-like_YD-shell"/>
</dbReference>
<accession>A0ABU9BUL0</accession>
<feature type="compositionally biased region" description="Gly residues" evidence="3">
    <location>
        <begin position="742"/>
        <end position="754"/>
    </location>
</feature>
<evidence type="ECO:0000259" key="7">
    <source>
        <dbReference type="Pfam" id="PF20148"/>
    </source>
</evidence>
<dbReference type="InterPro" id="IPR031325">
    <property type="entry name" value="RHS_repeat"/>
</dbReference>
<dbReference type="RefSeq" id="WP_341427971.1">
    <property type="nucleotide sequence ID" value="NZ_JBBUTG010000017.1"/>
</dbReference>
<keyword evidence="4" id="KW-0812">Transmembrane</keyword>
<feature type="signal peptide" evidence="5">
    <location>
        <begin position="1"/>
        <end position="28"/>
    </location>
</feature>
<dbReference type="EMBL" id="JBBUTG010000017">
    <property type="protein sequence ID" value="MEK8033546.1"/>
    <property type="molecule type" value="Genomic_DNA"/>
</dbReference>
<keyword evidence="4" id="KW-0472">Membrane</keyword>
<evidence type="ECO:0000313" key="9">
    <source>
        <dbReference type="EMBL" id="MEK8033546.1"/>
    </source>
</evidence>
<feature type="chain" id="PRO_5046591923" evidence="5">
    <location>
        <begin position="29"/>
        <end position="1927"/>
    </location>
</feature>
<comment type="caution">
    <text evidence="9">The sequence shown here is derived from an EMBL/GenBank/DDBJ whole genome shotgun (WGS) entry which is preliminary data.</text>
</comment>
<evidence type="ECO:0000259" key="8">
    <source>
        <dbReference type="Pfam" id="PF25023"/>
    </source>
</evidence>
<feature type="region of interest" description="Disordered" evidence="3">
    <location>
        <begin position="724"/>
        <end position="774"/>
    </location>
</feature>
<feature type="transmembrane region" description="Helical" evidence="4">
    <location>
        <begin position="1776"/>
        <end position="1798"/>
    </location>
</feature>
<dbReference type="InterPro" id="IPR015915">
    <property type="entry name" value="Kelch-typ_b-propeller"/>
</dbReference>
<evidence type="ECO:0000256" key="2">
    <source>
        <dbReference type="ARBA" id="ARBA00022737"/>
    </source>
</evidence>
<evidence type="ECO:0000313" key="10">
    <source>
        <dbReference type="Proteomes" id="UP001371218"/>
    </source>
</evidence>
<dbReference type="Gene3D" id="2.130.10.80">
    <property type="entry name" value="Galactose oxidase/kelch, beta-propeller"/>
    <property type="match status" value="1"/>
</dbReference>
<dbReference type="Pfam" id="PF25023">
    <property type="entry name" value="TEN_YD-shell"/>
    <property type="match status" value="1"/>
</dbReference>
<dbReference type="InterPro" id="IPR006530">
    <property type="entry name" value="YD"/>
</dbReference>
<dbReference type="NCBIfam" id="TIGR01643">
    <property type="entry name" value="YD_repeat_2x"/>
    <property type="match status" value="1"/>
</dbReference>
<evidence type="ECO:0000256" key="1">
    <source>
        <dbReference type="ARBA" id="ARBA00022729"/>
    </source>
</evidence>
<keyword evidence="1 5" id="KW-0732">Signal</keyword>
<dbReference type="InterPro" id="IPR050708">
    <property type="entry name" value="T6SS_VgrG/RHS"/>
</dbReference>
<dbReference type="InterPro" id="IPR045351">
    <property type="entry name" value="DUF6531"/>
</dbReference>
<dbReference type="Pfam" id="PF13205">
    <property type="entry name" value="Big_5"/>
    <property type="match status" value="1"/>
</dbReference>
<feature type="domain" description="Teneurin-like YD-shell" evidence="8">
    <location>
        <begin position="1512"/>
        <end position="1712"/>
    </location>
</feature>
<gene>
    <name evidence="9" type="ORF">AACH06_22220</name>
</gene>
<name>A0ABU9BUL0_9BURK</name>
<dbReference type="InterPro" id="IPR022385">
    <property type="entry name" value="Rhs_assc_core"/>
</dbReference>
<dbReference type="Gene3D" id="2.180.10.10">
    <property type="entry name" value="RHS repeat-associated core"/>
    <property type="match status" value="3"/>
</dbReference>
<proteinExistence type="predicted"/>
<dbReference type="Gene3D" id="2.120.10.80">
    <property type="entry name" value="Kelch-type beta propeller"/>
    <property type="match status" value="1"/>
</dbReference>
<dbReference type="InterPro" id="IPR032812">
    <property type="entry name" value="SbsA_Ig"/>
</dbReference>
<feature type="domain" description="DUF6531" evidence="7">
    <location>
        <begin position="771"/>
        <end position="850"/>
    </location>
</feature>
<evidence type="ECO:0000256" key="5">
    <source>
        <dbReference type="SAM" id="SignalP"/>
    </source>
</evidence>
<protein>
    <submittedName>
        <fullName evidence="9">RHS repeat-associated core domain-containing protein</fullName>
    </submittedName>
</protein>
<evidence type="ECO:0000256" key="3">
    <source>
        <dbReference type="SAM" id="MobiDB-lite"/>
    </source>
</evidence>
<dbReference type="PANTHER" id="PTHR32305:SF15">
    <property type="entry name" value="PROTEIN RHSA-RELATED"/>
    <property type="match status" value="1"/>
</dbReference>
<dbReference type="NCBIfam" id="TIGR03696">
    <property type="entry name" value="Rhs_assc_core"/>
    <property type="match status" value="1"/>
</dbReference>
<dbReference type="Pfam" id="PF20148">
    <property type="entry name" value="DUF6531"/>
    <property type="match status" value="1"/>
</dbReference>
<evidence type="ECO:0000259" key="6">
    <source>
        <dbReference type="Pfam" id="PF13205"/>
    </source>
</evidence>
<feature type="compositionally biased region" description="Basic and acidic residues" evidence="3">
    <location>
        <begin position="731"/>
        <end position="741"/>
    </location>
</feature>
<dbReference type="Pfam" id="PF05593">
    <property type="entry name" value="RHS_repeat"/>
    <property type="match status" value="1"/>
</dbReference>
<organism evidence="9 10">
    <name type="scientific">Ideonella lacteola</name>
    <dbReference type="NCBI Taxonomy" id="2984193"/>
    <lineage>
        <taxon>Bacteria</taxon>
        <taxon>Pseudomonadati</taxon>
        <taxon>Pseudomonadota</taxon>
        <taxon>Betaproteobacteria</taxon>
        <taxon>Burkholderiales</taxon>
        <taxon>Sphaerotilaceae</taxon>
        <taxon>Ideonella</taxon>
    </lineage>
</organism>
<dbReference type="InterPro" id="IPR011043">
    <property type="entry name" value="Gal_Oxase/kelch_b-propeller"/>
</dbReference>
<dbReference type="Proteomes" id="UP001371218">
    <property type="component" value="Unassembled WGS sequence"/>
</dbReference>
<keyword evidence="2" id="KW-0677">Repeat</keyword>